<evidence type="ECO:0000313" key="1">
    <source>
        <dbReference type="EMBL" id="SVB42453.1"/>
    </source>
</evidence>
<dbReference type="PANTHER" id="PTHR33969">
    <property type="entry name" value="SEGREGATION AND CONDENSATION PROTEIN A"/>
    <property type="match status" value="1"/>
</dbReference>
<dbReference type="Gene3D" id="1.10.10.580">
    <property type="entry name" value="Structural maintenance of chromosome 1. Chain E"/>
    <property type="match status" value="1"/>
</dbReference>
<reference evidence="1" key="1">
    <citation type="submission" date="2018-05" db="EMBL/GenBank/DDBJ databases">
        <authorList>
            <person name="Lanie J.A."/>
            <person name="Ng W.-L."/>
            <person name="Kazmierczak K.M."/>
            <person name="Andrzejewski T.M."/>
            <person name="Davidsen T.M."/>
            <person name="Wayne K.J."/>
            <person name="Tettelin H."/>
            <person name="Glass J.I."/>
            <person name="Rusch D."/>
            <person name="Podicherti R."/>
            <person name="Tsui H.-C.T."/>
            <person name="Winkler M.E."/>
        </authorList>
    </citation>
    <scope>NUCLEOTIDE SEQUENCE</scope>
</reference>
<organism evidence="1">
    <name type="scientific">marine metagenome</name>
    <dbReference type="NCBI Taxonomy" id="408172"/>
    <lineage>
        <taxon>unclassified sequences</taxon>
        <taxon>metagenomes</taxon>
        <taxon>ecological metagenomes</taxon>
    </lineage>
</organism>
<accession>A0A382DXN2</accession>
<feature type="non-terminal residue" evidence="1">
    <location>
        <position position="1"/>
    </location>
</feature>
<dbReference type="InterPro" id="IPR023093">
    <property type="entry name" value="ScpA-like_C"/>
</dbReference>
<evidence type="ECO:0008006" key="2">
    <source>
        <dbReference type="Google" id="ProtNLM"/>
    </source>
</evidence>
<dbReference type="InterPro" id="IPR003768">
    <property type="entry name" value="ScpA"/>
</dbReference>
<name>A0A382DXN2_9ZZZZ</name>
<gene>
    <name evidence="1" type="ORF">METZ01_LOCUS195307</name>
</gene>
<protein>
    <recommendedName>
        <fullName evidence="2">Rad21/Rec8-like protein C-terminal eukaryotic domain-containing protein</fullName>
    </recommendedName>
</protein>
<dbReference type="Pfam" id="PF02616">
    <property type="entry name" value="SMC_ScpA"/>
    <property type="match status" value="1"/>
</dbReference>
<proteinExistence type="predicted"/>
<dbReference type="PANTHER" id="PTHR33969:SF2">
    <property type="entry name" value="SEGREGATION AND CONDENSATION PROTEIN A"/>
    <property type="match status" value="1"/>
</dbReference>
<dbReference type="EMBL" id="UINC01041328">
    <property type="protein sequence ID" value="SVB42453.1"/>
    <property type="molecule type" value="Genomic_DNA"/>
</dbReference>
<dbReference type="AlphaFoldDB" id="A0A382DXN2"/>
<sequence>AGEFIVMASTLMYIKSRELLPVDEQVEDTEDDDAADPRWDLIRRLVEFKRFKDASDDLQRLEIEREKVYTRRPGSIPIDPLPMGNRLEASIFDLVGAVNELLRRVAEREAAKGEIVEDRWSISEKIVSIRERLGQAGRLKFSGLFDGARSRGEVVATFLALLELVRLRQLMATQDDSFGEIEIVVAPVEMQQIKPEQEEPETVAT</sequence>